<dbReference type="AlphaFoldDB" id="A0A0A0HGP8"/>
<dbReference type="InParanoid" id="A0A0A0HGP8"/>
<feature type="region of interest" description="Disordered" evidence="1">
    <location>
        <begin position="54"/>
        <end position="88"/>
    </location>
</feature>
<evidence type="ECO:0000256" key="1">
    <source>
        <dbReference type="SAM" id="MobiDB-lite"/>
    </source>
</evidence>
<dbReference type="Proteomes" id="UP000001628">
    <property type="component" value="Unassembled WGS sequence"/>
</dbReference>
<evidence type="ECO:0000313" key="3">
    <source>
        <dbReference type="Proteomes" id="UP000001628"/>
    </source>
</evidence>
<proteinExistence type="predicted"/>
<dbReference type="RefSeq" id="XP_010763999.1">
    <property type="nucleotide sequence ID" value="XM_010765697.1"/>
</dbReference>
<evidence type="ECO:0000313" key="2">
    <source>
        <dbReference type="EMBL" id="KGM85839.1"/>
    </source>
</evidence>
<dbReference type="GeneID" id="22588418"/>
<accession>A0A0A0HGP8</accession>
<sequence length="88" mass="9865">MEKRLRRVVVGGKTRRLQSGRVGASCLQREPRRGGWVCRYRWAPGKLPPQSRLVARRRASRPLETANRAASSRPATLFHARTSSSGVV</sequence>
<dbReference type="KEGG" id="pbn:PADG_12521"/>
<dbReference type="VEuPathDB" id="FungiDB:PADG_12521"/>
<protein>
    <submittedName>
        <fullName evidence="2">Uncharacterized protein</fullName>
    </submittedName>
</protein>
<organism evidence="2 3">
    <name type="scientific">Paracoccidioides brasiliensis (strain Pb18)</name>
    <dbReference type="NCBI Taxonomy" id="502780"/>
    <lineage>
        <taxon>Eukaryota</taxon>
        <taxon>Fungi</taxon>
        <taxon>Dikarya</taxon>
        <taxon>Ascomycota</taxon>
        <taxon>Pezizomycotina</taxon>
        <taxon>Eurotiomycetes</taxon>
        <taxon>Eurotiomycetidae</taxon>
        <taxon>Onygenales</taxon>
        <taxon>Ajellomycetaceae</taxon>
        <taxon>Paracoccidioides</taxon>
    </lineage>
</organism>
<reference evidence="2 3" key="1">
    <citation type="journal article" date="2011" name="PLoS Genet.">
        <title>Comparative genomic analysis of human fungal pathogens causing paracoccidioidomycosis.</title>
        <authorList>
            <person name="Desjardins C.A."/>
            <person name="Champion M.D."/>
            <person name="Holder J.W."/>
            <person name="Muszewska A."/>
            <person name="Goldberg J."/>
            <person name="Bailao A.M."/>
            <person name="Brigido M.M."/>
            <person name="Ferreira M.E."/>
            <person name="Garcia A.M."/>
            <person name="Grynberg M."/>
            <person name="Gujja S."/>
            <person name="Heiman D.I."/>
            <person name="Henn M.R."/>
            <person name="Kodira C.D."/>
            <person name="Leon-Narvaez H."/>
            <person name="Longo L.V."/>
            <person name="Ma L.J."/>
            <person name="Malavazi I."/>
            <person name="Matsuo A.L."/>
            <person name="Morais F.V."/>
            <person name="Pereira M."/>
            <person name="Rodriguez-Brito S."/>
            <person name="Sakthikumar S."/>
            <person name="Salem-Izacc S.M."/>
            <person name="Sykes S.M."/>
            <person name="Teixeira M.M."/>
            <person name="Vallejo M.C."/>
            <person name="Walter M.E."/>
            <person name="Yandava C."/>
            <person name="Young S."/>
            <person name="Zeng Q."/>
            <person name="Zucker J."/>
            <person name="Felipe M.S."/>
            <person name="Goldman G.H."/>
            <person name="Haas B.J."/>
            <person name="McEwen J.G."/>
            <person name="Nino-Vega G."/>
            <person name="Puccia R."/>
            <person name="San-Blas G."/>
            <person name="Soares C.M."/>
            <person name="Birren B.W."/>
            <person name="Cuomo C.A."/>
        </authorList>
    </citation>
    <scope>NUCLEOTIDE SEQUENCE [LARGE SCALE GENOMIC DNA]</scope>
    <source>
        <strain evidence="2 3">Pb18</strain>
    </source>
</reference>
<gene>
    <name evidence="2" type="ORF">PADG_12521</name>
</gene>
<name>A0A0A0HGP8_PARBD</name>
<dbReference type="HOGENOM" id="CLU_2469720_0_0_1"/>
<dbReference type="EMBL" id="KN275988">
    <property type="protein sequence ID" value="KGM85839.1"/>
    <property type="molecule type" value="Genomic_DNA"/>
</dbReference>
<dbReference type="eggNOG" id="ENOG502TDRM">
    <property type="taxonomic scope" value="Eukaryota"/>
</dbReference>
<keyword evidence="3" id="KW-1185">Reference proteome</keyword>